<dbReference type="STRING" id="993689.GCA_002077135_00614"/>
<proteinExistence type="predicted"/>
<comment type="caution">
    <text evidence="1">The sequence shown here is derived from an EMBL/GenBank/DDBJ whole genome shotgun (WGS) entry which is preliminary data.</text>
</comment>
<evidence type="ECO:0000313" key="1">
    <source>
        <dbReference type="EMBL" id="THD09410.1"/>
    </source>
</evidence>
<accession>A0A4S3KL39</accession>
<keyword evidence="2" id="KW-1185">Reference proteome</keyword>
<dbReference type="AlphaFoldDB" id="A0A4S3KL39"/>
<protein>
    <submittedName>
        <fullName evidence="1">Uncharacterized protein</fullName>
    </submittedName>
</protein>
<evidence type="ECO:0000313" key="2">
    <source>
        <dbReference type="Proteomes" id="UP000307749"/>
    </source>
</evidence>
<gene>
    <name evidence="1" type="ORF">B1806_11080</name>
</gene>
<dbReference type="Proteomes" id="UP000307749">
    <property type="component" value="Unassembled WGS sequence"/>
</dbReference>
<organism evidence="1 2">
    <name type="scientific">Metallibacterium scheffleri</name>
    <dbReference type="NCBI Taxonomy" id="993689"/>
    <lineage>
        <taxon>Bacteria</taxon>
        <taxon>Pseudomonadati</taxon>
        <taxon>Pseudomonadota</taxon>
        <taxon>Gammaproteobacteria</taxon>
        <taxon>Lysobacterales</taxon>
        <taxon>Rhodanobacteraceae</taxon>
        <taxon>Metallibacterium</taxon>
    </lineage>
</organism>
<reference evidence="1 2" key="1">
    <citation type="submission" date="2017-02" db="EMBL/GenBank/DDBJ databases">
        <title>Whole genome sequencing of Metallibacterium scheffleri DSM 24874 (T).</title>
        <authorList>
            <person name="Kumar S."/>
            <person name="Patil P."/>
            <person name="Patil P.B."/>
        </authorList>
    </citation>
    <scope>NUCLEOTIDE SEQUENCE [LARGE SCALE GENOMIC DNA]</scope>
    <source>
        <strain evidence="1 2">DSM 24874</strain>
    </source>
</reference>
<name>A0A4S3KL39_9GAMM</name>
<sequence>MRLSDRIASLEAARLQPAPRPDGLAVLAKLEAILDGMGIEVPPADAPQTITTRALLAELRGDCHGTA</sequence>
<dbReference type="EMBL" id="MWQO01000039">
    <property type="protein sequence ID" value="THD09410.1"/>
    <property type="molecule type" value="Genomic_DNA"/>
</dbReference>